<name>A0AA39TBV7_ACESA</name>
<dbReference type="InterPro" id="IPR046831">
    <property type="entry name" value="Calmodulin_bind_N"/>
</dbReference>
<accession>A0AA39TBV7</accession>
<gene>
    <name evidence="2" type="ORF">LWI29_037666</name>
</gene>
<comment type="caution">
    <text evidence="2">The sequence shown here is derived from an EMBL/GenBank/DDBJ whole genome shotgun (WGS) entry which is preliminary data.</text>
</comment>
<protein>
    <recommendedName>
        <fullName evidence="1">Calmodulin binding protein-like N-terminal domain-containing protein</fullName>
    </recommendedName>
</protein>
<dbReference type="GO" id="GO:0005516">
    <property type="term" value="F:calmodulin binding"/>
    <property type="evidence" value="ECO:0007669"/>
    <property type="project" value="InterPro"/>
</dbReference>
<dbReference type="PANTHER" id="PTHR31713">
    <property type="entry name" value="OS02G0177800 PROTEIN"/>
    <property type="match status" value="1"/>
</dbReference>
<evidence type="ECO:0000313" key="2">
    <source>
        <dbReference type="EMBL" id="KAK0602865.1"/>
    </source>
</evidence>
<dbReference type="Proteomes" id="UP001168877">
    <property type="component" value="Unassembled WGS sequence"/>
</dbReference>
<dbReference type="EMBL" id="JAUESC010000003">
    <property type="protein sequence ID" value="KAK0602865.1"/>
    <property type="molecule type" value="Genomic_DNA"/>
</dbReference>
<dbReference type="GO" id="GO:0080142">
    <property type="term" value="P:regulation of salicylic acid biosynthetic process"/>
    <property type="evidence" value="ECO:0007669"/>
    <property type="project" value="TreeGrafter"/>
</dbReference>
<feature type="domain" description="Calmodulin binding protein-like N-terminal" evidence="1">
    <location>
        <begin position="140"/>
        <end position="289"/>
    </location>
</feature>
<dbReference type="Pfam" id="PF07887">
    <property type="entry name" value="Calmodulin_bind"/>
    <property type="match status" value="1"/>
</dbReference>
<dbReference type="GO" id="GO:0003700">
    <property type="term" value="F:DNA-binding transcription factor activity"/>
    <property type="evidence" value="ECO:0007669"/>
    <property type="project" value="TreeGrafter"/>
</dbReference>
<dbReference type="PANTHER" id="PTHR31713:SF43">
    <property type="entry name" value="CALMODULIN-BINDING PROTEIN 60 G"/>
    <property type="match status" value="1"/>
</dbReference>
<dbReference type="InterPro" id="IPR012416">
    <property type="entry name" value="CBP60"/>
</dbReference>
<reference evidence="2" key="1">
    <citation type="journal article" date="2022" name="Plant J.">
        <title>Strategies of tolerance reflected in two North American maple genomes.</title>
        <authorList>
            <person name="McEvoy S.L."/>
            <person name="Sezen U.U."/>
            <person name="Trouern-Trend A."/>
            <person name="McMahon S.M."/>
            <person name="Schaberg P.G."/>
            <person name="Yang J."/>
            <person name="Wegrzyn J.L."/>
            <person name="Swenson N.G."/>
        </authorList>
    </citation>
    <scope>NUCLEOTIDE SEQUENCE</scope>
    <source>
        <strain evidence="2">NS2018</strain>
    </source>
</reference>
<reference evidence="2" key="2">
    <citation type="submission" date="2023-06" db="EMBL/GenBank/DDBJ databases">
        <authorList>
            <person name="Swenson N.G."/>
            <person name="Wegrzyn J.L."/>
            <person name="Mcevoy S.L."/>
        </authorList>
    </citation>
    <scope>NUCLEOTIDE SEQUENCE</scope>
    <source>
        <strain evidence="2">NS2018</strain>
        <tissue evidence="2">Leaf</tissue>
    </source>
</reference>
<dbReference type="GO" id="GO:0005634">
    <property type="term" value="C:nucleus"/>
    <property type="evidence" value="ECO:0007669"/>
    <property type="project" value="TreeGrafter"/>
</dbReference>
<keyword evidence="3" id="KW-1185">Reference proteome</keyword>
<proteinExistence type="predicted"/>
<evidence type="ECO:0000313" key="3">
    <source>
        <dbReference type="Proteomes" id="UP001168877"/>
    </source>
</evidence>
<dbReference type="AlphaFoldDB" id="A0AA39TBV7"/>
<evidence type="ECO:0000259" key="1">
    <source>
        <dbReference type="Pfam" id="PF07887"/>
    </source>
</evidence>
<organism evidence="2 3">
    <name type="scientific">Acer saccharum</name>
    <name type="common">Sugar maple</name>
    <dbReference type="NCBI Taxonomy" id="4024"/>
    <lineage>
        <taxon>Eukaryota</taxon>
        <taxon>Viridiplantae</taxon>
        <taxon>Streptophyta</taxon>
        <taxon>Embryophyta</taxon>
        <taxon>Tracheophyta</taxon>
        <taxon>Spermatophyta</taxon>
        <taxon>Magnoliopsida</taxon>
        <taxon>eudicotyledons</taxon>
        <taxon>Gunneridae</taxon>
        <taxon>Pentapetalae</taxon>
        <taxon>rosids</taxon>
        <taxon>malvids</taxon>
        <taxon>Sapindales</taxon>
        <taxon>Sapindaceae</taxon>
        <taxon>Hippocastanoideae</taxon>
        <taxon>Acereae</taxon>
        <taxon>Acer</taxon>
    </lineage>
</organism>
<sequence>MTTSSMNGIIPEIRKAVKREMEGEMKREMEGATEGSTKRLMKRVTEPVTERVMEQVMERVMKRVMERVMERMMERAMVSVMEPEMKREMKREMKLEMKLVMKRLIGTLSTQDPAPADWNVNPSRTPFDYQIKKSEEEVELQLVFANKFPDKIYTKDKIRDESDHGFVKIKLIDTISRKTVKVGPSSSIEIEIVVLDGDFDFEENEKWTEMEFNAKIVHQRGYDKPLVKGKQIITLRDGVGTIDDLSFSDNSSWIKSKKFRLGARVVQSRSSIGQVRIKEAITEAFAVKDYPVKSATTSPHWHPQFQSIHQGMQNYSNRASSSSPYESAYPPEIVQRSHVNTQLTLGNDNHQPLKYGFNLK</sequence>
<dbReference type="GO" id="GO:0043565">
    <property type="term" value="F:sequence-specific DNA binding"/>
    <property type="evidence" value="ECO:0007669"/>
    <property type="project" value="TreeGrafter"/>
</dbReference>